<evidence type="ECO:0000256" key="1">
    <source>
        <dbReference type="SAM" id="MobiDB-lite"/>
    </source>
</evidence>
<reference evidence="4" key="1">
    <citation type="journal article" date="2012" name="Science">
        <title>The Paleozoic origin of enzymatic lignin decomposition reconstructed from 31 fungal genomes.</title>
        <authorList>
            <person name="Floudas D."/>
            <person name="Binder M."/>
            <person name="Riley R."/>
            <person name="Barry K."/>
            <person name="Blanchette R.A."/>
            <person name="Henrissat B."/>
            <person name="Martinez A.T."/>
            <person name="Otillar R."/>
            <person name="Spatafora J.W."/>
            <person name="Yadav J.S."/>
            <person name="Aerts A."/>
            <person name="Benoit I."/>
            <person name="Boyd A."/>
            <person name="Carlson A."/>
            <person name="Copeland A."/>
            <person name="Coutinho P.M."/>
            <person name="de Vries R.P."/>
            <person name="Ferreira P."/>
            <person name="Findley K."/>
            <person name="Foster B."/>
            <person name="Gaskell J."/>
            <person name="Glotzer D."/>
            <person name="Gorecki P."/>
            <person name="Heitman J."/>
            <person name="Hesse C."/>
            <person name="Hori C."/>
            <person name="Igarashi K."/>
            <person name="Jurgens J.A."/>
            <person name="Kallen N."/>
            <person name="Kersten P."/>
            <person name="Kohler A."/>
            <person name="Kuees U."/>
            <person name="Kumar T.K.A."/>
            <person name="Kuo A."/>
            <person name="LaButti K."/>
            <person name="Larrondo L.F."/>
            <person name="Lindquist E."/>
            <person name="Ling A."/>
            <person name="Lombard V."/>
            <person name="Lucas S."/>
            <person name="Lundell T."/>
            <person name="Martin R."/>
            <person name="McLaughlin D.J."/>
            <person name="Morgenstern I."/>
            <person name="Morin E."/>
            <person name="Murat C."/>
            <person name="Nagy L.G."/>
            <person name="Nolan M."/>
            <person name="Ohm R.A."/>
            <person name="Patyshakuliyeva A."/>
            <person name="Rokas A."/>
            <person name="Ruiz-Duenas F.J."/>
            <person name="Sabat G."/>
            <person name="Salamov A."/>
            <person name="Samejima M."/>
            <person name="Schmutz J."/>
            <person name="Slot J.C."/>
            <person name="St John F."/>
            <person name="Stenlid J."/>
            <person name="Sun H."/>
            <person name="Sun S."/>
            <person name="Syed K."/>
            <person name="Tsang A."/>
            <person name="Wiebenga A."/>
            <person name="Young D."/>
            <person name="Pisabarro A."/>
            <person name="Eastwood D.C."/>
            <person name="Martin F."/>
            <person name="Cullen D."/>
            <person name="Grigoriev I.V."/>
            <person name="Hibbett D.S."/>
        </authorList>
    </citation>
    <scope>NUCLEOTIDE SEQUENCE [LARGE SCALE GENOMIC DNA]</scope>
    <source>
        <strain evidence="4">MF3/22</strain>
    </source>
</reference>
<dbReference type="AlphaFoldDB" id="R7SGJ4"/>
<evidence type="ECO:0000313" key="3">
    <source>
        <dbReference type="EMBL" id="EJC97545.1"/>
    </source>
</evidence>
<feature type="compositionally biased region" description="Basic and acidic residues" evidence="1">
    <location>
        <begin position="79"/>
        <end position="100"/>
    </location>
</feature>
<dbReference type="EMBL" id="JH718100">
    <property type="protein sequence ID" value="EJC97545.1"/>
    <property type="molecule type" value="Genomic_DNA"/>
</dbReference>
<feature type="chain" id="PRO_5004455770" evidence="2">
    <location>
        <begin position="30"/>
        <end position="136"/>
    </location>
</feature>
<feature type="signal peptide" evidence="2">
    <location>
        <begin position="1"/>
        <end position="29"/>
    </location>
</feature>
<accession>R7SGJ4</accession>
<keyword evidence="2" id="KW-0732">Signal</keyword>
<feature type="compositionally biased region" description="Acidic residues" evidence="1">
    <location>
        <begin position="101"/>
        <end position="110"/>
    </location>
</feature>
<evidence type="ECO:0000256" key="2">
    <source>
        <dbReference type="SAM" id="SignalP"/>
    </source>
</evidence>
<keyword evidence="4" id="KW-1185">Reference proteome</keyword>
<feature type="region of interest" description="Disordered" evidence="1">
    <location>
        <begin position="67"/>
        <end position="112"/>
    </location>
</feature>
<dbReference type="RefSeq" id="XP_007272193.1">
    <property type="nucleotide sequence ID" value="XM_007272131.1"/>
</dbReference>
<evidence type="ECO:0000313" key="4">
    <source>
        <dbReference type="Proteomes" id="UP000053630"/>
    </source>
</evidence>
<proteinExistence type="predicted"/>
<name>R7SGJ4_FOMME</name>
<protein>
    <submittedName>
        <fullName evidence="3">Uncharacterized protein</fullName>
    </submittedName>
</protein>
<dbReference type="Proteomes" id="UP000053630">
    <property type="component" value="Unassembled WGS sequence"/>
</dbReference>
<gene>
    <name evidence="3" type="ORF">FOMMEDRAFT_162915</name>
</gene>
<organism evidence="3 4">
    <name type="scientific">Fomitiporia mediterranea (strain MF3/22)</name>
    <name type="common">Grapevine white-rot fungus</name>
    <dbReference type="NCBI Taxonomy" id="694068"/>
    <lineage>
        <taxon>Eukaryota</taxon>
        <taxon>Fungi</taxon>
        <taxon>Dikarya</taxon>
        <taxon>Basidiomycota</taxon>
        <taxon>Agaricomycotina</taxon>
        <taxon>Agaricomycetes</taxon>
        <taxon>Hymenochaetales</taxon>
        <taxon>Hymenochaetaceae</taxon>
        <taxon>Fomitiporia</taxon>
    </lineage>
</organism>
<dbReference type="KEGG" id="fme:FOMMEDRAFT_162915"/>
<sequence length="136" mass="14997">MDASTPSIYPSSLATVLLLLPSAPGHTAAHLACIVFHYTALAGFLGPSQRLHASARTSRYYHLHSLSDRHAPCPPIHTSRFDGEQESKHPADFSKQPDDGAHDDDDDDDEGLRLEALLQPDSLVDLLEELWEAMWV</sequence>
<dbReference type="GeneID" id="18675930"/>